<proteinExistence type="predicted"/>
<dbReference type="PROSITE" id="PS51352">
    <property type="entry name" value="THIOREDOXIN_2"/>
    <property type="match status" value="1"/>
</dbReference>
<evidence type="ECO:0000313" key="7">
    <source>
        <dbReference type="Proteomes" id="UP001597427"/>
    </source>
</evidence>
<gene>
    <name evidence="6" type="primary">tpx</name>
    <name evidence="6" type="ORF">ACFSR0_03235</name>
</gene>
<keyword evidence="7" id="KW-1185">Reference proteome</keyword>
<sequence length="163" mass="18088">MQITRKGQLIDVPGKQPEVGEVAPAFSLKNLQDQMVSLANLKGNPTILSIIPDIDTRVCAIQTKHFNHEASQLAGINFATISNNTKAEQANWCGQEGVDMTMLHDPENTFGQAYNLYMPELGRYARSIFVLDREGVIRYREIVPEMSHEPDYARAIAAAKSLA</sequence>
<protein>
    <submittedName>
        <fullName evidence="6">Thiol peroxidase</fullName>
        <ecNumber evidence="6">1.11.1.-</ecNumber>
    </submittedName>
</protein>
<dbReference type="InterPro" id="IPR000866">
    <property type="entry name" value="AhpC/TSA"/>
</dbReference>
<organism evidence="6 7">
    <name type="scientific">Enterococcus camelliae</name>
    <dbReference type="NCBI Taxonomy" id="453959"/>
    <lineage>
        <taxon>Bacteria</taxon>
        <taxon>Bacillati</taxon>
        <taxon>Bacillota</taxon>
        <taxon>Bacilli</taxon>
        <taxon>Lactobacillales</taxon>
        <taxon>Enterococcaceae</taxon>
        <taxon>Enterococcus</taxon>
    </lineage>
</organism>
<name>A0ABW5TIS1_9ENTE</name>
<dbReference type="RefSeq" id="WP_379979864.1">
    <property type="nucleotide sequence ID" value="NZ_JBHUMO010000019.1"/>
</dbReference>
<dbReference type="EMBL" id="JBHUMO010000019">
    <property type="protein sequence ID" value="MFD2728450.1"/>
    <property type="molecule type" value="Genomic_DNA"/>
</dbReference>
<dbReference type="EC" id="1.11.1.-" evidence="6"/>
<evidence type="ECO:0000256" key="1">
    <source>
        <dbReference type="ARBA" id="ARBA00022559"/>
    </source>
</evidence>
<dbReference type="NCBIfam" id="NF001808">
    <property type="entry name" value="PRK00522.1"/>
    <property type="match status" value="1"/>
</dbReference>
<dbReference type="PANTHER" id="PTHR43110:SF1">
    <property type="entry name" value="THIOL PEROXIDASE"/>
    <property type="match status" value="1"/>
</dbReference>
<evidence type="ECO:0000256" key="2">
    <source>
        <dbReference type="ARBA" id="ARBA00022862"/>
    </source>
</evidence>
<dbReference type="InterPro" id="IPR050455">
    <property type="entry name" value="Tpx_Peroxidase_subfamily"/>
</dbReference>
<evidence type="ECO:0000313" key="6">
    <source>
        <dbReference type="EMBL" id="MFD2728450.1"/>
    </source>
</evidence>
<keyword evidence="4" id="KW-0676">Redox-active center</keyword>
<evidence type="ECO:0000259" key="5">
    <source>
        <dbReference type="PROSITE" id="PS51352"/>
    </source>
</evidence>
<accession>A0ABW5TIS1</accession>
<keyword evidence="3" id="KW-1015">Disulfide bond</keyword>
<dbReference type="Proteomes" id="UP001597427">
    <property type="component" value="Unassembled WGS sequence"/>
</dbReference>
<evidence type="ECO:0000256" key="4">
    <source>
        <dbReference type="ARBA" id="ARBA00023284"/>
    </source>
</evidence>
<evidence type="ECO:0000256" key="3">
    <source>
        <dbReference type="ARBA" id="ARBA00023157"/>
    </source>
</evidence>
<dbReference type="InterPro" id="IPR013766">
    <property type="entry name" value="Thioredoxin_domain"/>
</dbReference>
<reference evidence="7" key="1">
    <citation type="journal article" date="2019" name="Int. J. Syst. Evol. Microbiol.">
        <title>The Global Catalogue of Microorganisms (GCM) 10K type strain sequencing project: providing services to taxonomists for standard genome sequencing and annotation.</title>
        <authorList>
            <consortium name="The Broad Institute Genomics Platform"/>
            <consortium name="The Broad Institute Genome Sequencing Center for Infectious Disease"/>
            <person name="Wu L."/>
            <person name="Ma J."/>
        </authorList>
    </citation>
    <scope>NUCLEOTIDE SEQUENCE [LARGE SCALE GENOMIC DNA]</scope>
    <source>
        <strain evidence="7">TISTR 932</strain>
    </source>
</reference>
<dbReference type="Pfam" id="PF00578">
    <property type="entry name" value="AhpC-TSA"/>
    <property type="match status" value="1"/>
</dbReference>
<feature type="domain" description="Thioredoxin" evidence="5">
    <location>
        <begin position="17"/>
        <end position="161"/>
    </location>
</feature>
<dbReference type="SUPFAM" id="SSF52833">
    <property type="entry name" value="Thioredoxin-like"/>
    <property type="match status" value="1"/>
</dbReference>
<keyword evidence="6" id="KW-0560">Oxidoreductase</keyword>
<dbReference type="CDD" id="cd03014">
    <property type="entry name" value="PRX_Atyp2cys"/>
    <property type="match status" value="1"/>
</dbReference>
<keyword evidence="1 6" id="KW-0575">Peroxidase</keyword>
<keyword evidence="2" id="KW-0049">Antioxidant</keyword>
<dbReference type="Gene3D" id="3.40.30.10">
    <property type="entry name" value="Glutaredoxin"/>
    <property type="match status" value="1"/>
</dbReference>
<dbReference type="InterPro" id="IPR036249">
    <property type="entry name" value="Thioredoxin-like_sf"/>
</dbReference>
<dbReference type="PANTHER" id="PTHR43110">
    <property type="entry name" value="THIOL PEROXIDASE"/>
    <property type="match status" value="1"/>
</dbReference>
<dbReference type="GO" id="GO:0004601">
    <property type="term" value="F:peroxidase activity"/>
    <property type="evidence" value="ECO:0007669"/>
    <property type="project" value="UniProtKB-KW"/>
</dbReference>
<comment type="caution">
    <text evidence="6">The sequence shown here is derived from an EMBL/GenBank/DDBJ whole genome shotgun (WGS) entry which is preliminary data.</text>
</comment>
<dbReference type="InterPro" id="IPR002065">
    <property type="entry name" value="TPX"/>
</dbReference>